<dbReference type="SUPFAM" id="SSF50729">
    <property type="entry name" value="PH domain-like"/>
    <property type="match status" value="4"/>
</dbReference>
<feature type="domain" description="Bacterial Pleckstrin homology" evidence="1">
    <location>
        <begin position="108"/>
        <end position="185"/>
    </location>
</feature>
<organism evidence="2 3">
    <name type="scientific">Pseudo-nitzschia multistriata</name>
    <dbReference type="NCBI Taxonomy" id="183589"/>
    <lineage>
        <taxon>Eukaryota</taxon>
        <taxon>Sar</taxon>
        <taxon>Stramenopiles</taxon>
        <taxon>Ochrophyta</taxon>
        <taxon>Bacillariophyta</taxon>
        <taxon>Bacillariophyceae</taxon>
        <taxon>Bacillariophycidae</taxon>
        <taxon>Bacillariales</taxon>
        <taxon>Bacillariaceae</taxon>
        <taxon>Pseudo-nitzschia</taxon>
    </lineage>
</organism>
<evidence type="ECO:0000313" key="3">
    <source>
        <dbReference type="Proteomes" id="UP000291116"/>
    </source>
</evidence>
<dbReference type="InterPro" id="IPR037063">
    <property type="entry name" value="PHb_sf"/>
</dbReference>
<evidence type="ECO:0000259" key="1">
    <source>
        <dbReference type="Pfam" id="PF08000"/>
    </source>
</evidence>
<keyword evidence="3" id="KW-1185">Reference proteome</keyword>
<protein>
    <recommendedName>
        <fullName evidence="1">Bacterial Pleckstrin homology domain-containing protein</fullName>
    </recommendedName>
</protein>
<dbReference type="Proteomes" id="UP000291116">
    <property type="component" value="Unassembled WGS sequence"/>
</dbReference>
<sequence length="596" mass="67866">MRLLFVHVKGLIEKRIEFVTIMYSSIHSFSVESAGLFKRYTEMRLHLPHLGEHNCITQEFRTGEANLWAIQKVLCNHILGKDKDPIAGADQYRDSEAFTNLNGVLTNMQQTMDCAVIQTTLKADPPILQGSEQVEIAFQGFRHVTLFTTKRVIFIDKKLWNAGSIKYLSYPWSSFLAFEVHPANFKLFDTKVHLYTELQFYPGEPKDDDNPSGIPARPELSCLCLEFDKNCVDAIRLKYYLSKRIIEVDDLKLGAPVAMPILTEEQRDYGRTFQWLGDPQRGLDPIELEREFHTKSKILLDEEKIFLALRSVSHIFLCTNLRVMAILVSGLSNMRFLYTSLPYRSIRYYSVYLGPASVGMKSSVCIYTRNRWNLASIGFSFLAGTADVLQLQEILSSFIVGCHTDPKVVFRPKTCIGYEKNPFGLNRFLPMAIEINPEQLNVQFHHVYPLLLEEETVLKALEQGTKFFLYTNLRLIIVTGRMDFVSVPYKSIHGFFFETAARFDPKASISLYTTSARCTQTDKPRVCNLLISSVNISPKQTDIYKMAHFILDHTIIHPPTNVGAAPPRVIMATEAVQAQDSDEGIIVASEAVLIRK</sequence>
<dbReference type="Gene3D" id="2.30.29.50">
    <property type="entry name" value="Bacterial Pleckstrin homology domain"/>
    <property type="match status" value="4"/>
</dbReference>
<dbReference type="OrthoDB" id="50858at2759"/>
<feature type="domain" description="Bacterial Pleckstrin homology" evidence="1">
    <location>
        <begin position="2"/>
        <end position="77"/>
    </location>
</feature>
<name>A0A448ZQ68_9STRA</name>
<dbReference type="InterPro" id="IPR012544">
    <property type="entry name" value="PHb"/>
</dbReference>
<gene>
    <name evidence="2" type="ORF">PSNMU_V1.4_AUG-EV-PASAV3_0112180</name>
</gene>
<proteinExistence type="predicted"/>
<feature type="domain" description="Bacterial Pleckstrin homology" evidence="1">
    <location>
        <begin position="434"/>
        <end position="517"/>
    </location>
</feature>
<dbReference type="Pfam" id="PF08000">
    <property type="entry name" value="bPH_1"/>
    <property type="match status" value="4"/>
</dbReference>
<dbReference type="EMBL" id="CAACVS010000619">
    <property type="protein sequence ID" value="VEU44144.1"/>
    <property type="molecule type" value="Genomic_DNA"/>
</dbReference>
<evidence type="ECO:0000313" key="2">
    <source>
        <dbReference type="EMBL" id="VEU44144.1"/>
    </source>
</evidence>
<feature type="domain" description="Bacterial Pleckstrin homology" evidence="1">
    <location>
        <begin position="296"/>
        <end position="351"/>
    </location>
</feature>
<accession>A0A448ZQ68</accession>
<dbReference type="AlphaFoldDB" id="A0A448ZQ68"/>
<reference evidence="2 3" key="1">
    <citation type="submission" date="2019-01" db="EMBL/GenBank/DDBJ databases">
        <authorList>
            <person name="Ferrante I. M."/>
        </authorList>
    </citation>
    <scope>NUCLEOTIDE SEQUENCE [LARGE SCALE GENOMIC DNA]</scope>
    <source>
        <strain evidence="2 3">B856</strain>
    </source>
</reference>